<evidence type="ECO:0000313" key="4">
    <source>
        <dbReference type="Proteomes" id="UP001597176"/>
    </source>
</evidence>
<organism evidence="3 4">
    <name type="scientific">Methylobacterium marchantiae</name>
    <dbReference type="NCBI Taxonomy" id="600331"/>
    <lineage>
        <taxon>Bacteria</taxon>
        <taxon>Pseudomonadati</taxon>
        <taxon>Pseudomonadota</taxon>
        <taxon>Alphaproteobacteria</taxon>
        <taxon>Hyphomicrobiales</taxon>
        <taxon>Methylobacteriaceae</taxon>
        <taxon>Methylobacterium</taxon>
    </lineage>
</organism>
<evidence type="ECO:0000313" key="3">
    <source>
        <dbReference type="EMBL" id="MFD1301732.1"/>
    </source>
</evidence>
<accession>A0ABW3WWJ1</accession>
<dbReference type="Gene3D" id="3.90.1530.30">
    <property type="match status" value="1"/>
</dbReference>
<proteinExistence type="inferred from homology"/>
<keyword evidence="4" id="KW-1185">Reference proteome</keyword>
<dbReference type="CDD" id="cd16406">
    <property type="entry name" value="ParB_N_like"/>
    <property type="match status" value="1"/>
</dbReference>
<dbReference type="Pfam" id="PF02195">
    <property type="entry name" value="ParB_N"/>
    <property type="match status" value="1"/>
</dbReference>
<name>A0ABW3WWJ1_9HYPH</name>
<dbReference type="SUPFAM" id="SSF110849">
    <property type="entry name" value="ParB/Sulfiredoxin"/>
    <property type="match status" value="1"/>
</dbReference>
<dbReference type="PANTHER" id="PTHR33375">
    <property type="entry name" value="CHROMOSOME-PARTITIONING PROTEIN PARB-RELATED"/>
    <property type="match status" value="1"/>
</dbReference>
<dbReference type="InterPro" id="IPR036086">
    <property type="entry name" value="ParB/Sulfiredoxin_sf"/>
</dbReference>
<evidence type="ECO:0000259" key="2">
    <source>
        <dbReference type="SMART" id="SM00470"/>
    </source>
</evidence>
<dbReference type="InterPro" id="IPR050336">
    <property type="entry name" value="Chromosome_partition/occlusion"/>
</dbReference>
<dbReference type="PANTHER" id="PTHR33375:SF7">
    <property type="entry name" value="CHROMOSOME 2-PARTITIONING PROTEIN PARB-RELATED"/>
    <property type="match status" value="1"/>
</dbReference>
<dbReference type="NCBIfam" id="TIGR00180">
    <property type="entry name" value="parB_part"/>
    <property type="match status" value="1"/>
</dbReference>
<dbReference type="InterPro" id="IPR003115">
    <property type="entry name" value="ParB_N"/>
</dbReference>
<dbReference type="InterPro" id="IPR004437">
    <property type="entry name" value="ParB/RepB/Spo0J"/>
</dbReference>
<feature type="domain" description="ParB-like N-terminal" evidence="2">
    <location>
        <begin position="4"/>
        <end position="99"/>
    </location>
</feature>
<dbReference type="SUPFAM" id="SSF109709">
    <property type="entry name" value="KorB DNA-binding domain-like"/>
    <property type="match status" value="1"/>
</dbReference>
<dbReference type="SMART" id="SM00470">
    <property type="entry name" value="ParB"/>
    <property type="match status" value="1"/>
</dbReference>
<sequence length="556" mass="60990">MKLDHIDLSDLKSCPLNVRKHGGKDVSDLVTSIRRLGVLQPVLVRKNCEGYEVVAGQRRLTACRQLAEEGVETISPIPCAVMEEDDDAAAIEASLAENIARLPMDEIDQYQAFAALIAQKRTVDDIASQFGVSERLVRQRLAIANLTPAILALYRKDEIGGETMRALTMATKSQQKAWLKLWRDPEGFAPQGRQLRQWLLGGEQIATSAALFPLAEYGGAIVSDLFGEDAYFADPNAFWTLQSKAIADRAEGYRARGWNEVVLLERGAFWSGYEHRKVSKKDGGKIFIAIARNGEISFHEGFLTEAELRRREAKTGKEADSAVPVTIRPELTKAAVNYVGLHRHAAVRTCLLKETGIALRLAVAHMIAGSALWQVRPEPQRADKPETAQSLSESRAEGVFAEERGAVLTLLGLDADSSVLTGHAESEIGSLFEILIRLEDADVMRVLGFVMSETLEAGTALIDTLGRTLGVRMEEWWQADDAFLSLIRDRQTLLSMLEEVGGTAVASAHTASPAKTLRSIVRQYATGEGRAKVEGWVPRQMAFPAGSYADRSHEAA</sequence>
<comment type="similarity">
    <text evidence="1">Belongs to the ParB family.</text>
</comment>
<dbReference type="EMBL" id="JBHTND010000010">
    <property type="protein sequence ID" value="MFD1301732.1"/>
    <property type="molecule type" value="Genomic_DNA"/>
</dbReference>
<gene>
    <name evidence="3" type="ORF">ACFQ4G_09060</name>
</gene>
<comment type="caution">
    <text evidence="3">The sequence shown here is derived from an EMBL/GenBank/DDBJ whole genome shotgun (WGS) entry which is preliminary data.</text>
</comment>
<protein>
    <submittedName>
        <fullName evidence="3">ParB/RepB/Spo0J family partition protein</fullName>
    </submittedName>
</protein>
<dbReference type="Proteomes" id="UP001597176">
    <property type="component" value="Unassembled WGS sequence"/>
</dbReference>
<dbReference type="Gene3D" id="1.10.10.2830">
    <property type="match status" value="1"/>
</dbReference>
<reference evidence="4" key="1">
    <citation type="journal article" date="2019" name="Int. J. Syst. Evol. Microbiol.">
        <title>The Global Catalogue of Microorganisms (GCM) 10K type strain sequencing project: providing services to taxonomists for standard genome sequencing and annotation.</title>
        <authorList>
            <consortium name="The Broad Institute Genomics Platform"/>
            <consortium name="The Broad Institute Genome Sequencing Center for Infectious Disease"/>
            <person name="Wu L."/>
            <person name="Ma J."/>
        </authorList>
    </citation>
    <scope>NUCLEOTIDE SEQUENCE [LARGE SCALE GENOMIC DNA]</scope>
    <source>
        <strain evidence="4">CCUG 56108</strain>
    </source>
</reference>
<dbReference type="RefSeq" id="WP_238208066.1">
    <property type="nucleotide sequence ID" value="NZ_JBHTND010000010.1"/>
</dbReference>
<evidence type="ECO:0000256" key="1">
    <source>
        <dbReference type="ARBA" id="ARBA00006295"/>
    </source>
</evidence>